<dbReference type="EMBL" id="GBRH01198962">
    <property type="protein sequence ID" value="JAD98933.1"/>
    <property type="molecule type" value="Transcribed_RNA"/>
</dbReference>
<proteinExistence type="predicted"/>
<name>A0A0A9EIT2_ARUDO</name>
<reference evidence="1" key="1">
    <citation type="submission" date="2014-09" db="EMBL/GenBank/DDBJ databases">
        <authorList>
            <person name="Magalhaes I.L.F."/>
            <person name="Oliveira U."/>
            <person name="Santos F.R."/>
            <person name="Vidigal T.H.D.A."/>
            <person name="Brescovit A.D."/>
            <person name="Santos A.J."/>
        </authorList>
    </citation>
    <scope>NUCLEOTIDE SEQUENCE</scope>
    <source>
        <tissue evidence="1">Shoot tissue taken approximately 20 cm above the soil surface</tissue>
    </source>
</reference>
<protein>
    <submittedName>
        <fullName evidence="1">Uncharacterized protein</fullName>
    </submittedName>
</protein>
<dbReference type="AlphaFoldDB" id="A0A0A9EIT2"/>
<accession>A0A0A9EIT2</accession>
<organism evidence="1">
    <name type="scientific">Arundo donax</name>
    <name type="common">Giant reed</name>
    <name type="synonym">Donax arundinaceus</name>
    <dbReference type="NCBI Taxonomy" id="35708"/>
    <lineage>
        <taxon>Eukaryota</taxon>
        <taxon>Viridiplantae</taxon>
        <taxon>Streptophyta</taxon>
        <taxon>Embryophyta</taxon>
        <taxon>Tracheophyta</taxon>
        <taxon>Spermatophyta</taxon>
        <taxon>Magnoliopsida</taxon>
        <taxon>Liliopsida</taxon>
        <taxon>Poales</taxon>
        <taxon>Poaceae</taxon>
        <taxon>PACMAD clade</taxon>
        <taxon>Arundinoideae</taxon>
        <taxon>Arundineae</taxon>
        <taxon>Arundo</taxon>
    </lineage>
</organism>
<evidence type="ECO:0000313" key="1">
    <source>
        <dbReference type="EMBL" id="JAD98933.1"/>
    </source>
</evidence>
<reference evidence="1" key="2">
    <citation type="journal article" date="2015" name="Data Brief">
        <title>Shoot transcriptome of the giant reed, Arundo donax.</title>
        <authorList>
            <person name="Barrero R.A."/>
            <person name="Guerrero F.D."/>
            <person name="Moolhuijzen P."/>
            <person name="Goolsby J.A."/>
            <person name="Tidwell J."/>
            <person name="Bellgard S.E."/>
            <person name="Bellgard M.I."/>
        </authorList>
    </citation>
    <scope>NUCLEOTIDE SEQUENCE</scope>
    <source>
        <tissue evidence="1">Shoot tissue taken approximately 20 cm above the soil surface</tissue>
    </source>
</reference>
<sequence>MKQLKDFVQPFIKKKSTQARHLRWHNRRVRDDQCGKMTNQIEYHLWL</sequence>